<sequence length="159" mass="18079">MDHKHRVTNRPEEGIGIEVITVVVTPADKDIDEVSTMLCRIEVDLTLRKPAKLTLTWKLPRESSARWKSTGDETDNSSRHVLLYNIRIMALRYAKICVNCLSHLLSLNSFEAEEYIGKLVTKKTIFARVDMTDKVRSFSGRRRTSVLLCKSGPAMSRNS</sequence>
<accession>A0A1D1W7L6</accession>
<reference evidence="1 2" key="1">
    <citation type="journal article" date="2016" name="Nat. Commun.">
        <title>Extremotolerant tardigrade genome and improved radiotolerance of human cultured cells by tardigrade-unique protein.</title>
        <authorList>
            <person name="Hashimoto T."/>
            <person name="Horikawa D.D."/>
            <person name="Saito Y."/>
            <person name="Kuwahara H."/>
            <person name="Kozuka-Hata H."/>
            <person name="Shin-I T."/>
            <person name="Minakuchi Y."/>
            <person name="Ohishi K."/>
            <person name="Motoyama A."/>
            <person name="Aizu T."/>
            <person name="Enomoto A."/>
            <person name="Kondo K."/>
            <person name="Tanaka S."/>
            <person name="Hara Y."/>
            <person name="Koshikawa S."/>
            <person name="Sagara H."/>
            <person name="Miura T."/>
            <person name="Yokobori S."/>
            <person name="Miyagawa K."/>
            <person name="Suzuki Y."/>
            <person name="Kubo T."/>
            <person name="Oyama M."/>
            <person name="Kohara Y."/>
            <person name="Fujiyama A."/>
            <person name="Arakawa K."/>
            <person name="Katayama T."/>
            <person name="Toyoda A."/>
            <person name="Kunieda T."/>
        </authorList>
    </citation>
    <scope>NUCLEOTIDE SEQUENCE [LARGE SCALE GENOMIC DNA]</scope>
    <source>
        <strain evidence="1 2">YOKOZUNA-1</strain>
    </source>
</reference>
<proteinExistence type="predicted"/>
<evidence type="ECO:0000313" key="2">
    <source>
        <dbReference type="Proteomes" id="UP000186922"/>
    </source>
</evidence>
<dbReference type="Gene3D" id="1.10.10.10">
    <property type="entry name" value="Winged helix-like DNA-binding domain superfamily/Winged helix DNA-binding domain"/>
    <property type="match status" value="1"/>
</dbReference>
<keyword evidence="2" id="KW-1185">Reference proteome</keyword>
<protein>
    <submittedName>
        <fullName evidence="1">Uncharacterized protein</fullName>
    </submittedName>
</protein>
<evidence type="ECO:0000313" key="1">
    <source>
        <dbReference type="EMBL" id="GAV08228.1"/>
    </source>
</evidence>
<gene>
    <name evidence="1" type="primary">RvY_17952</name>
    <name evidence="1" type="synonym">RvY_17952.2</name>
    <name evidence="1" type="ORF">RvY_17952-2</name>
</gene>
<organism evidence="1 2">
    <name type="scientific">Ramazzottius varieornatus</name>
    <name type="common">Water bear</name>
    <name type="synonym">Tardigrade</name>
    <dbReference type="NCBI Taxonomy" id="947166"/>
    <lineage>
        <taxon>Eukaryota</taxon>
        <taxon>Metazoa</taxon>
        <taxon>Ecdysozoa</taxon>
        <taxon>Tardigrada</taxon>
        <taxon>Eutardigrada</taxon>
        <taxon>Parachela</taxon>
        <taxon>Hypsibioidea</taxon>
        <taxon>Ramazzottiidae</taxon>
        <taxon>Ramazzottius</taxon>
    </lineage>
</organism>
<comment type="caution">
    <text evidence="1">The sequence shown here is derived from an EMBL/GenBank/DDBJ whole genome shotgun (WGS) entry which is preliminary data.</text>
</comment>
<dbReference type="EMBL" id="BDGG01000017">
    <property type="protein sequence ID" value="GAV08228.1"/>
    <property type="molecule type" value="Genomic_DNA"/>
</dbReference>
<dbReference type="Proteomes" id="UP000186922">
    <property type="component" value="Unassembled WGS sequence"/>
</dbReference>
<dbReference type="AlphaFoldDB" id="A0A1D1W7L6"/>
<dbReference type="InterPro" id="IPR036388">
    <property type="entry name" value="WH-like_DNA-bd_sf"/>
</dbReference>
<name>A0A1D1W7L6_RAMVA</name>